<dbReference type="EMBL" id="BPLR01016849">
    <property type="protein sequence ID" value="GIY86832.1"/>
    <property type="molecule type" value="Genomic_DNA"/>
</dbReference>
<evidence type="ECO:0000313" key="2">
    <source>
        <dbReference type="Proteomes" id="UP001054945"/>
    </source>
</evidence>
<reference evidence="1 2" key="1">
    <citation type="submission" date="2021-06" db="EMBL/GenBank/DDBJ databases">
        <title>Caerostris extrusa draft genome.</title>
        <authorList>
            <person name="Kono N."/>
            <person name="Arakawa K."/>
        </authorList>
    </citation>
    <scope>NUCLEOTIDE SEQUENCE [LARGE SCALE GENOMIC DNA]</scope>
</reference>
<comment type="caution">
    <text evidence="1">The sequence shown here is derived from an EMBL/GenBank/DDBJ whole genome shotgun (WGS) entry which is preliminary data.</text>
</comment>
<protein>
    <submittedName>
        <fullName evidence="1">Uncharacterized protein</fullName>
    </submittedName>
</protein>
<dbReference type="AlphaFoldDB" id="A0AAV4WVQ7"/>
<sequence>MKSRSRVRGMRLGNMELLNELAAYFEEKGFEHGNREVTDPIVTISKSEELVQKARWIPTKYSKRKSQQVSESEARVSLRLSFLTSMKLQIRSDLYGKMRTIAIRDK</sequence>
<organism evidence="1 2">
    <name type="scientific">Caerostris extrusa</name>
    <name type="common">Bark spider</name>
    <name type="synonym">Caerostris bankana</name>
    <dbReference type="NCBI Taxonomy" id="172846"/>
    <lineage>
        <taxon>Eukaryota</taxon>
        <taxon>Metazoa</taxon>
        <taxon>Ecdysozoa</taxon>
        <taxon>Arthropoda</taxon>
        <taxon>Chelicerata</taxon>
        <taxon>Arachnida</taxon>
        <taxon>Araneae</taxon>
        <taxon>Araneomorphae</taxon>
        <taxon>Entelegynae</taxon>
        <taxon>Araneoidea</taxon>
        <taxon>Araneidae</taxon>
        <taxon>Caerostris</taxon>
    </lineage>
</organism>
<dbReference type="Proteomes" id="UP001054945">
    <property type="component" value="Unassembled WGS sequence"/>
</dbReference>
<keyword evidence="2" id="KW-1185">Reference proteome</keyword>
<gene>
    <name evidence="1" type="ORF">CEXT_130571</name>
</gene>
<proteinExistence type="predicted"/>
<name>A0AAV4WVQ7_CAEEX</name>
<accession>A0AAV4WVQ7</accession>
<evidence type="ECO:0000313" key="1">
    <source>
        <dbReference type="EMBL" id="GIY86832.1"/>
    </source>
</evidence>